<dbReference type="GO" id="GO:0006654">
    <property type="term" value="P:phosphatidic acid biosynthetic process"/>
    <property type="evidence" value="ECO:0007669"/>
    <property type="project" value="TreeGrafter"/>
</dbReference>
<dbReference type="PANTHER" id="PTHR10434">
    <property type="entry name" value="1-ACYL-SN-GLYCEROL-3-PHOSPHATE ACYLTRANSFERASE"/>
    <property type="match status" value="1"/>
</dbReference>
<evidence type="ECO:0000256" key="1">
    <source>
        <dbReference type="ARBA" id="ARBA00004728"/>
    </source>
</evidence>
<feature type="domain" description="Phospholipid/glycerol acyltransferase" evidence="7">
    <location>
        <begin position="90"/>
        <end position="207"/>
    </location>
</feature>
<comment type="pathway">
    <text evidence="1">Phospholipid metabolism; CDP-diacylglycerol biosynthesis; CDP-diacylglycerol from sn-glycerol 3-phosphate: step 2/3.</text>
</comment>
<comment type="domain">
    <text evidence="5">The HXXXXD motif is essential for acyltransferase activity and may constitute the binding site for the phosphate moiety of the glycerol-3-phosphate.</text>
</comment>
<evidence type="ECO:0000256" key="2">
    <source>
        <dbReference type="ARBA" id="ARBA00008655"/>
    </source>
</evidence>
<keyword evidence="3 5" id="KW-0808">Transferase</keyword>
<keyword evidence="5" id="KW-0444">Lipid biosynthesis</keyword>
<feature type="transmembrane region" description="Helical" evidence="6">
    <location>
        <begin position="27"/>
        <end position="50"/>
    </location>
</feature>
<keyword evidence="5" id="KW-0594">Phospholipid biosynthesis</keyword>
<dbReference type="GO" id="GO:0003841">
    <property type="term" value="F:1-acylglycerol-3-phosphate O-acyltransferase activity"/>
    <property type="evidence" value="ECO:0007669"/>
    <property type="project" value="UniProtKB-UniRule"/>
</dbReference>
<evidence type="ECO:0000256" key="4">
    <source>
        <dbReference type="ARBA" id="ARBA00023315"/>
    </source>
</evidence>
<protein>
    <recommendedName>
        <fullName evidence="5">1-acyl-sn-glycerol-3-phosphate acyltransferase</fullName>
        <ecNumber evidence="5">2.3.1.51</ecNumber>
    </recommendedName>
</protein>
<dbReference type="NCBIfam" id="TIGR00530">
    <property type="entry name" value="AGP_acyltrn"/>
    <property type="match status" value="1"/>
</dbReference>
<comment type="catalytic activity">
    <reaction evidence="5">
        <text>a 1-acyl-sn-glycero-3-phosphate + an acyl-CoA = a 1,2-diacyl-sn-glycero-3-phosphate + CoA</text>
        <dbReference type="Rhea" id="RHEA:19709"/>
        <dbReference type="ChEBI" id="CHEBI:57287"/>
        <dbReference type="ChEBI" id="CHEBI:57970"/>
        <dbReference type="ChEBI" id="CHEBI:58342"/>
        <dbReference type="ChEBI" id="CHEBI:58608"/>
        <dbReference type="EC" id="2.3.1.51"/>
    </reaction>
</comment>
<dbReference type="Pfam" id="PF01553">
    <property type="entry name" value="Acyltransferase"/>
    <property type="match status" value="1"/>
</dbReference>
<dbReference type="SMART" id="SM00563">
    <property type="entry name" value="PlsC"/>
    <property type="match status" value="1"/>
</dbReference>
<dbReference type="InterPro" id="IPR002123">
    <property type="entry name" value="Plipid/glycerol_acylTrfase"/>
</dbReference>
<keyword evidence="6" id="KW-0812">Transmembrane</keyword>
<dbReference type="EC" id="2.3.1.51" evidence="5"/>
<keyword evidence="5" id="KW-0443">Lipid metabolism</keyword>
<name>V5G2U3_ANOGL</name>
<evidence type="ECO:0000256" key="3">
    <source>
        <dbReference type="ARBA" id="ARBA00022679"/>
    </source>
</evidence>
<keyword evidence="5" id="KW-1208">Phospholipid metabolism</keyword>
<sequence>MGVLLYTLVLVALLAVLWKISSVARYWIKFLVFGLTSLFSACGPIPIMLLKPRDSRNALMPAAGLRACCRFLGLTYSVEGLENVVKNSGCVVLINHQSMLDLIVLACLWPVMDNCTVISKKEIFYIQPFGLASWLWGTIFIDRVNAKGAKDAVNNTGETIRSRKARVLMFPEGTRNMSKKLLPFKKGAFHLAMASQCPIQPVVVARYSFLGNQRFDNGHIRIKILPSIQTEGLTADDLPKLMEEAYNVMSENVEKITKINENNCENNTDKLKTN</sequence>
<dbReference type="GO" id="GO:0005783">
    <property type="term" value="C:endoplasmic reticulum"/>
    <property type="evidence" value="ECO:0007669"/>
    <property type="project" value="TreeGrafter"/>
</dbReference>
<dbReference type="AlphaFoldDB" id="V5G2U3"/>
<keyword evidence="6" id="KW-0472">Membrane</keyword>
<dbReference type="CDD" id="cd07989">
    <property type="entry name" value="LPLAT_AGPAT-like"/>
    <property type="match status" value="1"/>
</dbReference>
<gene>
    <name evidence="8" type="primary">PLCA</name>
</gene>
<evidence type="ECO:0000256" key="5">
    <source>
        <dbReference type="RuleBase" id="RU361267"/>
    </source>
</evidence>
<organism evidence="8">
    <name type="scientific">Anoplophora glabripennis</name>
    <name type="common">Asian longhorn beetle</name>
    <name type="synonym">Anoplophora nobilis</name>
    <dbReference type="NCBI Taxonomy" id="217634"/>
    <lineage>
        <taxon>Eukaryota</taxon>
        <taxon>Metazoa</taxon>
        <taxon>Ecdysozoa</taxon>
        <taxon>Arthropoda</taxon>
        <taxon>Hexapoda</taxon>
        <taxon>Insecta</taxon>
        <taxon>Pterygota</taxon>
        <taxon>Neoptera</taxon>
        <taxon>Endopterygota</taxon>
        <taxon>Coleoptera</taxon>
        <taxon>Polyphaga</taxon>
        <taxon>Cucujiformia</taxon>
        <taxon>Chrysomeloidea</taxon>
        <taxon>Cerambycidae</taxon>
        <taxon>Lamiinae</taxon>
        <taxon>Lamiini</taxon>
        <taxon>Anoplophora</taxon>
    </lineage>
</organism>
<proteinExistence type="inferred from homology"/>
<dbReference type="GO" id="GO:0016020">
    <property type="term" value="C:membrane"/>
    <property type="evidence" value="ECO:0007669"/>
    <property type="project" value="InterPro"/>
</dbReference>
<keyword evidence="6" id="KW-1133">Transmembrane helix</keyword>
<evidence type="ECO:0000256" key="6">
    <source>
        <dbReference type="SAM" id="Phobius"/>
    </source>
</evidence>
<dbReference type="PANTHER" id="PTHR10434:SF11">
    <property type="entry name" value="1-ACYL-SN-GLYCEROL-3-PHOSPHATE ACYLTRANSFERASE"/>
    <property type="match status" value="1"/>
</dbReference>
<dbReference type="SUPFAM" id="SSF69593">
    <property type="entry name" value="Glycerol-3-phosphate (1)-acyltransferase"/>
    <property type="match status" value="1"/>
</dbReference>
<dbReference type="EMBL" id="GALX01004131">
    <property type="protein sequence ID" value="JAB64335.1"/>
    <property type="molecule type" value="Transcribed_RNA"/>
</dbReference>
<accession>V5G2U3</accession>
<evidence type="ECO:0000313" key="8">
    <source>
        <dbReference type="EMBL" id="JAB64335.1"/>
    </source>
</evidence>
<reference evidence="8" key="1">
    <citation type="submission" date="2013-07" db="EMBL/GenBank/DDBJ databases">
        <title>Midgut Transcriptome Profiling of Anoplphora glabripennis, a Lignocellulose Degrading, Wood-Boring Cerambycid.</title>
        <authorList>
            <person name="Scully E.D."/>
            <person name="Hoover K."/>
            <person name="Carlson J.E."/>
            <person name="Tien M."/>
            <person name="Geib S.M."/>
        </authorList>
    </citation>
    <scope>NUCLEOTIDE SEQUENCE</scope>
</reference>
<evidence type="ECO:0000259" key="7">
    <source>
        <dbReference type="SMART" id="SM00563"/>
    </source>
</evidence>
<comment type="similarity">
    <text evidence="2 5">Belongs to the 1-acyl-sn-glycerol-3-phosphate acyltransferase family.</text>
</comment>
<dbReference type="InterPro" id="IPR004552">
    <property type="entry name" value="AGP_acyltrans"/>
</dbReference>
<keyword evidence="4 5" id="KW-0012">Acyltransferase</keyword>